<feature type="transmembrane region" description="Helical" evidence="1">
    <location>
        <begin position="252"/>
        <end position="274"/>
    </location>
</feature>
<feature type="transmembrane region" description="Helical" evidence="1">
    <location>
        <begin position="339"/>
        <end position="357"/>
    </location>
</feature>
<dbReference type="RefSeq" id="WP_101849377.1">
    <property type="nucleotide sequence ID" value="NZ_PKIZ01000006.1"/>
</dbReference>
<keyword evidence="1" id="KW-0472">Membrane</keyword>
<dbReference type="SUPFAM" id="SSF103473">
    <property type="entry name" value="MFS general substrate transporter"/>
    <property type="match status" value="1"/>
</dbReference>
<dbReference type="AlphaFoldDB" id="A0A2I1PBV0"/>
<dbReference type="Gene3D" id="1.20.1250.20">
    <property type="entry name" value="MFS general substrate transporter like domains"/>
    <property type="match status" value="1"/>
</dbReference>
<feature type="transmembrane region" description="Helical" evidence="1">
    <location>
        <begin position="280"/>
        <end position="300"/>
    </location>
</feature>
<evidence type="ECO:0000313" key="2">
    <source>
        <dbReference type="EMBL" id="PKZ42104.1"/>
    </source>
</evidence>
<comment type="caution">
    <text evidence="2">The sequence shown here is derived from an EMBL/GenBank/DDBJ whole genome shotgun (WGS) entry which is preliminary data.</text>
</comment>
<dbReference type="InterPro" id="IPR052528">
    <property type="entry name" value="Sugar_transport-like"/>
</dbReference>
<feature type="transmembrane region" description="Helical" evidence="1">
    <location>
        <begin position="201"/>
        <end position="220"/>
    </location>
</feature>
<feature type="transmembrane region" description="Helical" evidence="1">
    <location>
        <begin position="132"/>
        <end position="149"/>
    </location>
</feature>
<feature type="transmembrane region" description="Helical" evidence="1">
    <location>
        <begin position="405"/>
        <end position="425"/>
    </location>
</feature>
<proteinExistence type="predicted"/>
<name>A0A2I1PBV0_9MICO</name>
<protein>
    <submittedName>
        <fullName evidence="2">MFS transporter</fullName>
    </submittedName>
</protein>
<sequence>MVSDREFSRAWDAVVEDPDAGTEQLEPTAAEALPRNGLRILGATSLLNAADQLVHAPTVLTWALTGLGAPGWTVGLLVPVRESGSMLPQAALTPWVVSHRRRHGLVAVGGLAQAVGAAGIALALALLTGLGAGLGVLAGLAVLASGRALTSLASKDTQGRTVPKGQRGQLTGTATVVAGALALTVGVGLRLAGEGTSPQHLAWLAAGAALLFVGTAVLWNRVEEPAGDTRKADTPVSPWALWRDAPDFRAFVTVRALLLVTALTPTFLVAAAATQGTTPLTGLAPFVLGTGLASLVGGRLVGRAADRSSRRLMAVASGAATAVVLVVLLLAAVLPPGPMAWVLPVAYFLVTLAHTGVRTGRKTYLVDMAAGDTRTAYTAAGNTIIGVVLLAAGAVAGALATVTPWWPLAFLAALGVLGSALGLRLPEVSRG</sequence>
<feature type="transmembrane region" description="Helical" evidence="1">
    <location>
        <begin position="170"/>
        <end position="189"/>
    </location>
</feature>
<dbReference type="PANTHER" id="PTHR23526">
    <property type="entry name" value="INTEGRAL MEMBRANE TRANSPORT PROTEIN-RELATED"/>
    <property type="match status" value="1"/>
</dbReference>
<keyword evidence="1" id="KW-1133">Transmembrane helix</keyword>
<dbReference type="Proteomes" id="UP000234206">
    <property type="component" value="Unassembled WGS sequence"/>
</dbReference>
<reference evidence="2 3" key="1">
    <citation type="submission" date="2017-12" db="EMBL/GenBank/DDBJ databases">
        <title>Phylogenetic diversity of female urinary microbiome.</title>
        <authorList>
            <person name="Thomas-White K."/>
            <person name="Wolfe A.J."/>
        </authorList>
    </citation>
    <scope>NUCLEOTIDE SEQUENCE [LARGE SCALE GENOMIC DNA]</scope>
    <source>
        <strain evidence="2 3">UMB1298</strain>
    </source>
</reference>
<dbReference type="PANTHER" id="PTHR23526:SF1">
    <property type="entry name" value="MAJOR FACILITATOR SUPERFAMILY MFS_1"/>
    <property type="match status" value="1"/>
</dbReference>
<dbReference type="OrthoDB" id="1117124at2"/>
<keyword evidence="1" id="KW-0812">Transmembrane</keyword>
<feature type="transmembrane region" description="Helical" evidence="1">
    <location>
        <begin position="377"/>
        <end position="399"/>
    </location>
</feature>
<accession>A0A2I1PBV0</accession>
<dbReference type="EMBL" id="PKIZ01000006">
    <property type="protein sequence ID" value="PKZ42104.1"/>
    <property type="molecule type" value="Genomic_DNA"/>
</dbReference>
<gene>
    <name evidence="2" type="ORF">CYJ76_04460</name>
</gene>
<evidence type="ECO:0000256" key="1">
    <source>
        <dbReference type="SAM" id="Phobius"/>
    </source>
</evidence>
<dbReference type="InterPro" id="IPR036259">
    <property type="entry name" value="MFS_trans_sf"/>
</dbReference>
<evidence type="ECO:0000313" key="3">
    <source>
        <dbReference type="Proteomes" id="UP000234206"/>
    </source>
</evidence>
<organism evidence="2 3">
    <name type="scientific">Kytococcus schroeteri</name>
    <dbReference type="NCBI Taxonomy" id="138300"/>
    <lineage>
        <taxon>Bacteria</taxon>
        <taxon>Bacillati</taxon>
        <taxon>Actinomycetota</taxon>
        <taxon>Actinomycetes</taxon>
        <taxon>Micrococcales</taxon>
        <taxon>Kytococcaceae</taxon>
        <taxon>Kytococcus</taxon>
    </lineage>
</organism>
<feature type="transmembrane region" description="Helical" evidence="1">
    <location>
        <begin position="105"/>
        <end position="126"/>
    </location>
</feature>
<keyword evidence="3" id="KW-1185">Reference proteome</keyword>
<feature type="transmembrane region" description="Helical" evidence="1">
    <location>
        <begin position="312"/>
        <end position="333"/>
    </location>
</feature>